<dbReference type="RefSeq" id="WP_068739284.1">
    <property type="nucleotide sequence ID" value="NZ_CBDRGN010000003.1"/>
</dbReference>
<dbReference type="EMBL" id="FNSA01000003">
    <property type="protein sequence ID" value="SED08952.1"/>
    <property type="molecule type" value="Genomic_DNA"/>
</dbReference>
<dbReference type="AlphaFoldDB" id="A0A1H4XT94"/>
<feature type="compositionally biased region" description="Low complexity" evidence="1">
    <location>
        <begin position="522"/>
        <end position="539"/>
    </location>
</feature>
<accession>A0A1H4XT94</accession>
<feature type="compositionally biased region" description="Polar residues" evidence="1">
    <location>
        <begin position="562"/>
        <end position="576"/>
    </location>
</feature>
<sequence>MSAKHRKASKLAAKRTAVAATAVGATAAVGLMSAPAQAAAPDYSKAISDYSHALDNFLNASNNVTNSVGSVWNPIASPTGGILPTFGSSYTKVDVTKISSLPAVLRNIAGLNLPTGVPGVVPNVVLPGGSQLDLSKILPTSMPGGTLLNGAATVLDGALGLPVIGPYISALPALSEIVDGLTATQSKYTSSYAWKLLQLSGTTNVLNTFVQTPSGLAIKKFILPNPIPGLPDIPLGPLEILPEGSLPTGTVWLPQADGTYTFPLGAKAGFWGAAPTAALKIPGWLGGSETVVSVPIGAAGVELPLGLAKAGVLSGSVLLPTQNGVYSPIGLTMTNVNTILPVGFTNINVTTGNYVGTNGINVNNGQNLLLLQNPLGVPLPILYGLGGFNFGVEGAGLTSPSLFGIKLFSDNLLQVGSQTGPNSSAGLIPPNILPTDPLSQIITGVTSPLGVSSLTQLLGIDAFVKPVMTAFGPVYQAISAVTLKPLSDFATSQYGPFINGSASQLLDLSKTLSEQSANLPGAPAQSAADTNAAATQTGAHRAENGGTLVSTLLARDTGVEEVQSTADTGRPASTDTPDAGSGTTAPPVTPAPAPVIDTPTQTPDPTPPAETPTTETPTVETPAAEAPAEEPTTSPEAAEATTPAETAPSATETATSTDSGTTDAGSTDTGADKAA</sequence>
<keyword evidence="2" id="KW-0732">Signal</keyword>
<feature type="region of interest" description="Disordered" evidence="1">
    <location>
        <begin position="559"/>
        <end position="675"/>
    </location>
</feature>
<feature type="region of interest" description="Disordered" evidence="1">
    <location>
        <begin position="516"/>
        <end position="546"/>
    </location>
</feature>
<dbReference type="OrthoDB" id="4367628at2"/>
<feature type="chain" id="PRO_5010194454" description="PE-PPE domain-containing protein" evidence="2">
    <location>
        <begin position="39"/>
        <end position="675"/>
    </location>
</feature>
<evidence type="ECO:0000256" key="1">
    <source>
        <dbReference type="SAM" id="MobiDB-lite"/>
    </source>
</evidence>
<proteinExistence type="predicted"/>
<feature type="compositionally biased region" description="Low complexity" evidence="1">
    <location>
        <begin position="611"/>
        <end position="669"/>
    </location>
</feature>
<keyword evidence="4" id="KW-1185">Reference proteome</keyword>
<dbReference type="Proteomes" id="UP000182241">
    <property type="component" value="Unassembled WGS sequence"/>
</dbReference>
<organism evidence="3 4">
    <name type="scientific">Tsukamurella tyrosinosolvens</name>
    <dbReference type="NCBI Taxonomy" id="57704"/>
    <lineage>
        <taxon>Bacteria</taxon>
        <taxon>Bacillati</taxon>
        <taxon>Actinomycetota</taxon>
        <taxon>Actinomycetes</taxon>
        <taxon>Mycobacteriales</taxon>
        <taxon>Tsukamurellaceae</taxon>
        <taxon>Tsukamurella</taxon>
    </lineage>
</organism>
<protein>
    <recommendedName>
        <fullName evidence="5">PE-PPE domain-containing protein</fullName>
    </recommendedName>
</protein>
<evidence type="ECO:0008006" key="5">
    <source>
        <dbReference type="Google" id="ProtNLM"/>
    </source>
</evidence>
<gene>
    <name evidence="3" type="ORF">SAMN04489793_3939</name>
</gene>
<evidence type="ECO:0000256" key="2">
    <source>
        <dbReference type="SAM" id="SignalP"/>
    </source>
</evidence>
<evidence type="ECO:0000313" key="4">
    <source>
        <dbReference type="Proteomes" id="UP000182241"/>
    </source>
</evidence>
<evidence type="ECO:0000313" key="3">
    <source>
        <dbReference type="EMBL" id="SED08952.1"/>
    </source>
</evidence>
<reference evidence="4" key="1">
    <citation type="submission" date="2016-10" db="EMBL/GenBank/DDBJ databases">
        <authorList>
            <person name="Varghese N."/>
            <person name="Submissions S."/>
        </authorList>
    </citation>
    <scope>NUCLEOTIDE SEQUENCE [LARGE SCALE GENOMIC DNA]</scope>
    <source>
        <strain evidence="4">DSM 44234</strain>
    </source>
</reference>
<feature type="signal peptide" evidence="2">
    <location>
        <begin position="1"/>
        <end position="38"/>
    </location>
</feature>
<name>A0A1H4XT94_TSUTY</name>